<dbReference type="EMBL" id="FNSC01000001">
    <property type="protein sequence ID" value="SED28198.1"/>
    <property type="molecule type" value="Genomic_DNA"/>
</dbReference>
<organism evidence="1 2">
    <name type="scientific">Pseudomonas anguilliseptica</name>
    <dbReference type="NCBI Taxonomy" id="53406"/>
    <lineage>
        <taxon>Bacteria</taxon>
        <taxon>Pseudomonadati</taxon>
        <taxon>Pseudomonadota</taxon>
        <taxon>Gammaproteobacteria</taxon>
        <taxon>Pseudomonadales</taxon>
        <taxon>Pseudomonadaceae</taxon>
        <taxon>Pseudomonas</taxon>
    </lineage>
</organism>
<gene>
    <name evidence="1" type="ORF">SAMN05421553_2377</name>
</gene>
<dbReference type="Gene3D" id="1.10.510.10">
    <property type="entry name" value="Transferase(Phosphotransferase) domain 1"/>
    <property type="match status" value="1"/>
</dbReference>
<name>A0A1H4ZF00_PSEAG</name>
<dbReference type="SUPFAM" id="SSF56112">
    <property type="entry name" value="Protein kinase-like (PK-like)"/>
    <property type="match status" value="1"/>
</dbReference>
<keyword evidence="1" id="KW-0808">Transferase</keyword>
<dbReference type="RefSeq" id="WP_090380725.1">
    <property type="nucleotide sequence ID" value="NZ_FNSC01000001.1"/>
</dbReference>
<dbReference type="Proteomes" id="UP000242849">
    <property type="component" value="Unassembled WGS sequence"/>
</dbReference>
<keyword evidence="2" id="KW-1185">Reference proteome</keyword>
<dbReference type="STRING" id="53406.SAMN05421553_2377"/>
<evidence type="ECO:0000313" key="2">
    <source>
        <dbReference type="Proteomes" id="UP000242849"/>
    </source>
</evidence>
<keyword evidence="1" id="KW-0418">Kinase</keyword>
<protein>
    <submittedName>
        <fullName evidence="1">Lipopolysaccharide kinase (Kdo/WaaP) family protein</fullName>
    </submittedName>
</protein>
<sequence>MTAWKHDLHDPILLGAFGTLEAVFALEGERLTSDPLSEVIRVEFGGVRYYVKRYWGAGKGLRRYLGRPRVKAEWQNLKLFAKWGIPTAPIVAYGLERRVGAFVRGALVTRELEGTLDLAEIANRQDARLSDPRWVLQISQQLARGGRALHDHHFTHNDLKWRNLLVNERGELFFIDCPTGTFWWGPLLRYRIIKDLACLDKVAHRVLSRTQRLRFYLQYRGRQHLNASDKKRIRQVIAFFEGRE</sequence>
<evidence type="ECO:0000313" key="1">
    <source>
        <dbReference type="EMBL" id="SED28198.1"/>
    </source>
</evidence>
<dbReference type="GO" id="GO:0004672">
    <property type="term" value="F:protein kinase activity"/>
    <property type="evidence" value="ECO:0007669"/>
    <property type="project" value="InterPro"/>
</dbReference>
<proteinExistence type="predicted"/>
<dbReference type="InterPro" id="IPR008271">
    <property type="entry name" value="Ser/Thr_kinase_AS"/>
</dbReference>
<accession>A0A1H4ZF00</accession>
<dbReference type="OrthoDB" id="5608193at2"/>
<dbReference type="Pfam" id="PF06293">
    <property type="entry name" value="Kdo"/>
    <property type="match status" value="1"/>
</dbReference>
<reference evidence="2" key="1">
    <citation type="submission" date="2016-10" db="EMBL/GenBank/DDBJ databases">
        <authorList>
            <person name="Varghese N."/>
            <person name="Submissions S."/>
        </authorList>
    </citation>
    <scope>NUCLEOTIDE SEQUENCE [LARGE SCALE GENOMIC DNA]</scope>
    <source>
        <strain evidence="2">DSM 12111</strain>
    </source>
</reference>
<dbReference type="PROSITE" id="PS00108">
    <property type="entry name" value="PROTEIN_KINASE_ST"/>
    <property type="match status" value="1"/>
</dbReference>
<dbReference type="InterPro" id="IPR011009">
    <property type="entry name" value="Kinase-like_dom_sf"/>
</dbReference>
<dbReference type="AlphaFoldDB" id="A0A1H4ZF00"/>